<dbReference type="Proteomes" id="UP000807469">
    <property type="component" value="Unassembled WGS sequence"/>
</dbReference>
<proteinExistence type="predicted"/>
<evidence type="ECO:0000313" key="3">
    <source>
        <dbReference type="Proteomes" id="UP000807469"/>
    </source>
</evidence>
<reference evidence="2" key="1">
    <citation type="submission" date="2020-11" db="EMBL/GenBank/DDBJ databases">
        <authorList>
            <consortium name="DOE Joint Genome Institute"/>
            <person name="Ahrendt S."/>
            <person name="Riley R."/>
            <person name="Andreopoulos W."/>
            <person name="Labutti K."/>
            <person name="Pangilinan J."/>
            <person name="Ruiz-Duenas F.J."/>
            <person name="Barrasa J.M."/>
            <person name="Sanchez-Garcia M."/>
            <person name="Camarero S."/>
            <person name="Miyauchi S."/>
            <person name="Serrano A."/>
            <person name="Linde D."/>
            <person name="Babiker R."/>
            <person name="Drula E."/>
            <person name="Ayuso-Fernandez I."/>
            <person name="Pacheco R."/>
            <person name="Padilla G."/>
            <person name="Ferreira P."/>
            <person name="Barriuso J."/>
            <person name="Kellner H."/>
            <person name="Castanera R."/>
            <person name="Alfaro M."/>
            <person name="Ramirez L."/>
            <person name="Pisabarro A.G."/>
            <person name="Kuo A."/>
            <person name="Tritt A."/>
            <person name="Lipzen A."/>
            <person name="He G."/>
            <person name="Yan M."/>
            <person name="Ng V."/>
            <person name="Cullen D."/>
            <person name="Martin F."/>
            <person name="Rosso M.-N."/>
            <person name="Henrissat B."/>
            <person name="Hibbett D."/>
            <person name="Martinez A.T."/>
            <person name="Grigoriev I.V."/>
        </authorList>
    </citation>
    <scope>NUCLEOTIDE SEQUENCE</scope>
    <source>
        <strain evidence="2">CIRM-BRFM 674</strain>
    </source>
</reference>
<evidence type="ECO:0000256" key="1">
    <source>
        <dbReference type="SAM" id="MobiDB-lite"/>
    </source>
</evidence>
<dbReference type="EMBL" id="MU155392">
    <property type="protein sequence ID" value="KAF9474180.1"/>
    <property type="molecule type" value="Genomic_DNA"/>
</dbReference>
<feature type="region of interest" description="Disordered" evidence="1">
    <location>
        <begin position="121"/>
        <end position="141"/>
    </location>
</feature>
<protein>
    <submittedName>
        <fullName evidence="2">Uncharacterized protein</fullName>
    </submittedName>
</protein>
<sequence>MERISEGRVGLVYSAEAEVIRDTADSNLPDLCVKLVKPKYGRSLAQETWFYEQLARNPGYEGVATPRCFGFFTVPLNDCRDLKGQPVTHIKPWEDYLAEQDFDDAGGLFQEVEDTDWWLPDDPPGSEHCFTDDDGWKSGSP</sequence>
<keyword evidence="3" id="KW-1185">Reference proteome</keyword>
<organism evidence="2 3">
    <name type="scientific">Pholiota conissans</name>
    <dbReference type="NCBI Taxonomy" id="109636"/>
    <lineage>
        <taxon>Eukaryota</taxon>
        <taxon>Fungi</taxon>
        <taxon>Dikarya</taxon>
        <taxon>Basidiomycota</taxon>
        <taxon>Agaricomycotina</taxon>
        <taxon>Agaricomycetes</taxon>
        <taxon>Agaricomycetidae</taxon>
        <taxon>Agaricales</taxon>
        <taxon>Agaricineae</taxon>
        <taxon>Strophariaceae</taxon>
        <taxon>Pholiota</taxon>
    </lineage>
</organism>
<dbReference type="AlphaFoldDB" id="A0A9P5YT10"/>
<feature type="compositionally biased region" description="Basic and acidic residues" evidence="1">
    <location>
        <begin position="129"/>
        <end position="141"/>
    </location>
</feature>
<comment type="caution">
    <text evidence="2">The sequence shown here is derived from an EMBL/GenBank/DDBJ whole genome shotgun (WGS) entry which is preliminary data.</text>
</comment>
<dbReference type="OrthoDB" id="3043902at2759"/>
<name>A0A9P5YT10_9AGAR</name>
<accession>A0A9P5YT10</accession>
<gene>
    <name evidence="2" type="ORF">BDN70DRAFT_335001</name>
</gene>
<evidence type="ECO:0000313" key="2">
    <source>
        <dbReference type="EMBL" id="KAF9474180.1"/>
    </source>
</evidence>